<organism evidence="5">
    <name type="scientific">bioreactor metagenome</name>
    <dbReference type="NCBI Taxonomy" id="1076179"/>
    <lineage>
        <taxon>unclassified sequences</taxon>
        <taxon>metagenomes</taxon>
        <taxon>ecological metagenomes</taxon>
    </lineage>
</organism>
<keyword evidence="1" id="KW-0805">Transcription regulation</keyword>
<dbReference type="InterPro" id="IPR018062">
    <property type="entry name" value="HTH_AraC-typ_CS"/>
</dbReference>
<dbReference type="GO" id="GO:0043565">
    <property type="term" value="F:sequence-specific DNA binding"/>
    <property type="evidence" value="ECO:0007669"/>
    <property type="project" value="InterPro"/>
</dbReference>
<dbReference type="PANTHER" id="PTHR43280">
    <property type="entry name" value="ARAC-FAMILY TRANSCRIPTIONAL REGULATOR"/>
    <property type="match status" value="1"/>
</dbReference>
<dbReference type="SUPFAM" id="SSF46689">
    <property type="entry name" value="Homeodomain-like"/>
    <property type="match status" value="2"/>
</dbReference>
<dbReference type="GO" id="GO:0003700">
    <property type="term" value="F:DNA-binding transcription factor activity"/>
    <property type="evidence" value="ECO:0007669"/>
    <property type="project" value="InterPro"/>
</dbReference>
<dbReference type="Pfam" id="PF12833">
    <property type="entry name" value="HTH_18"/>
    <property type="match status" value="1"/>
</dbReference>
<evidence type="ECO:0000256" key="3">
    <source>
        <dbReference type="ARBA" id="ARBA00023163"/>
    </source>
</evidence>
<feature type="domain" description="HTH araC/xylS-type" evidence="4">
    <location>
        <begin position="20"/>
        <end position="118"/>
    </location>
</feature>
<comment type="caution">
    <text evidence="5">The sequence shown here is derived from an EMBL/GenBank/DDBJ whole genome shotgun (WGS) entry which is preliminary data.</text>
</comment>
<sequence>MARSYGETTEKHSVRMVQLSLMLKFIEEHYHEDIALDDIAAQAHVSLSTALRIFKDFLSETPIRHMIRIRIQHSSELLRGGGIAIHEAAFRCGFHDSNYFALQFKKEYGVTPREYARQHE</sequence>
<accession>A0A645E7G5</accession>
<dbReference type="AlphaFoldDB" id="A0A645E7G5"/>
<dbReference type="PROSITE" id="PS00041">
    <property type="entry name" value="HTH_ARAC_FAMILY_1"/>
    <property type="match status" value="1"/>
</dbReference>
<name>A0A645E7G5_9ZZZZ</name>
<keyword evidence="3" id="KW-0804">Transcription</keyword>
<protein>
    <submittedName>
        <fullName evidence="5">HTH-type transcriptional activator RhaS</fullName>
    </submittedName>
</protein>
<dbReference type="EMBL" id="VSSQ01043731">
    <property type="protein sequence ID" value="MPM97449.1"/>
    <property type="molecule type" value="Genomic_DNA"/>
</dbReference>
<evidence type="ECO:0000259" key="4">
    <source>
        <dbReference type="PROSITE" id="PS01124"/>
    </source>
</evidence>
<proteinExistence type="predicted"/>
<dbReference type="SMART" id="SM00342">
    <property type="entry name" value="HTH_ARAC"/>
    <property type="match status" value="1"/>
</dbReference>
<dbReference type="InterPro" id="IPR020449">
    <property type="entry name" value="Tscrpt_reg_AraC-type_HTH"/>
</dbReference>
<evidence type="ECO:0000256" key="1">
    <source>
        <dbReference type="ARBA" id="ARBA00023015"/>
    </source>
</evidence>
<keyword evidence="2" id="KW-0238">DNA-binding</keyword>
<dbReference type="Gene3D" id="1.10.10.60">
    <property type="entry name" value="Homeodomain-like"/>
    <property type="match status" value="2"/>
</dbReference>
<dbReference type="PRINTS" id="PR00032">
    <property type="entry name" value="HTHARAC"/>
</dbReference>
<reference evidence="5" key="1">
    <citation type="submission" date="2019-08" db="EMBL/GenBank/DDBJ databases">
        <authorList>
            <person name="Kucharzyk K."/>
            <person name="Murdoch R.W."/>
            <person name="Higgins S."/>
            <person name="Loffler F."/>
        </authorList>
    </citation>
    <scope>NUCLEOTIDE SEQUENCE</scope>
</reference>
<evidence type="ECO:0000313" key="5">
    <source>
        <dbReference type="EMBL" id="MPM97449.1"/>
    </source>
</evidence>
<dbReference type="InterPro" id="IPR018060">
    <property type="entry name" value="HTH_AraC"/>
</dbReference>
<dbReference type="InterPro" id="IPR009057">
    <property type="entry name" value="Homeodomain-like_sf"/>
</dbReference>
<dbReference type="PANTHER" id="PTHR43280:SF28">
    <property type="entry name" value="HTH-TYPE TRANSCRIPTIONAL ACTIVATOR RHAS"/>
    <property type="match status" value="1"/>
</dbReference>
<evidence type="ECO:0000256" key="2">
    <source>
        <dbReference type="ARBA" id="ARBA00023125"/>
    </source>
</evidence>
<dbReference type="PROSITE" id="PS01124">
    <property type="entry name" value="HTH_ARAC_FAMILY_2"/>
    <property type="match status" value="1"/>
</dbReference>
<gene>
    <name evidence="5" type="primary">rhaS_118</name>
    <name evidence="5" type="ORF">SDC9_144622</name>
</gene>